<dbReference type="InterPro" id="IPR024524">
    <property type="entry name" value="DUF3800"/>
</dbReference>
<dbReference type="RefSeq" id="WP_378098580.1">
    <property type="nucleotide sequence ID" value="NZ_JBHSEP010000012.1"/>
</dbReference>
<gene>
    <name evidence="1" type="ORF">ACFO3S_16825</name>
</gene>
<dbReference type="EMBL" id="JBHSEP010000012">
    <property type="protein sequence ID" value="MFC4599921.1"/>
    <property type="molecule type" value="Genomic_DNA"/>
</dbReference>
<dbReference type="Pfam" id="PF12686">
    <property type="entry name" value="DUF3800"/>
    <property type="match status" value="1"/>
</dbReference>
<protein>
    <submittedName>
        <fullName evidence="1">DUF3800 domain-containing protein</fullName>
    </submittedName>
</protein>
<organism evidence="1 2">
    <name type="scientific">Cohnella hongkongensis</name>
    <dbReference type="NCBI Taxonomy" id="178337"/>
    <lineage>
        <taxon>Bacteria</taxon>
        <taxon>Bacillati</taxon>
        <taxon>Bacillota</taxon>
        <taxon>Bacilli</taxon>
        <taxon>Bacillales</taxon>
        <taxon>Paenibacillaceae</taxon>
        <taxon>Cohnella</taxon>
    </lineage>
</organism>
<dbReference type="Proteomes" id="UP001596028">
    <property type="component" value="Unassembled WGS sequence"/>
</dbReference>
<evidence type="ECO:0000313" key="1">
    <source>
        <dbReference type="EMBL" id="MFC4599921.1"/>
    </source>
</evidence>
<name>A0ABV9FDC7_9BACL</name>
<proteinExistence type="predicted"/>
<evidence type="ECO:0000313" key="2">
    <source>
        <dbReference type="Proteomes" id="UP001596028"/>
    </source>
</evidence>
<sequence length="247" mass="28122">MLAFIDESGFPHPSDDTQNPVLAAVCIPKEAVRSIVQRMYKIKTDIFGRFDVELKAVNVLKPKSLTRNTNNKLFAERVVNEVLNSSLDVKVFAIVMDRPERPLDVDKSTFPNHYRFLLQRINGYAALKTSKCLVCFDSQDEGNDMIISHKMRNYLFRSIEGNQCTSIVESAFFVSSKVEEGIQLADLCAGLIRKYHEQRIAGSQSDDFSNWINELYEKIHKQTCSVPSPDANKQLNGIYRIPSRLLL</sequence>
<keyword evidence="2" id="KW-1185">Reference proteome</keyword>
<comment type="caution">
    <text evidence="1">The sequence shown here is derived from an EMBL/GenBank/DDBJ whole genome shotgun (WGS) entry which is preliminary data.</text>
</comment>
<reference evidence="2" key="1">
    <citation type="journal article" date="2019" name="Int. J. Syst. Evol. Microbiol.">
        <title>The Global Catalogue of Microorganisms (GCM) 10K type strain sequencing project: providing services to taxonomists for standard genome sequencing and annotation.</title>
        <authorList>
            <consortium name="The Broad Institute Genomics Platform"/>
            <consortium name="The Broad Institute Genome Sequencing Center for Infectious Disease"/>
            <person name="Wu L."/>
            <person name="Ma J."/>
        </authorList>
    </citation>
    <scope>NUCLEOTIDE SEQUENCE [LARGE SCALE GENOMIC DNA]</scope>
    <source>
        <strain evidence="2">CCUG 49571</strain>
    </source>
</reference>
<accession>A0ABV9FDC7</accession>